<keyword evidence="6" id="KW-1185">Reference proteome</keyword>
<dbReference type="GO" id="GO:0006487">
    <property type="term" value="P:protein N-linked glycosylation"/>
    <property type="evidence" value="ECO:0007669"/>
    <property type="project" value="TreeGrafter"/>
</dbReference>
<dbReference type="SUPFAM" id="SSF53448">
    <property type="entry name" value="Nucleotide-diphospho-sugar transferases"/>
    <property type="match status" value="1"/>
</dbReference>
<dbReference type="GO" id="GO:0005794">
    <property type="term" value="C:Golgi apparatus"/>
    <property type="evidence" value="ECO:0007669"/>
    <property type="project" value="TreeGrafter"/>
</dbReference>
<name>A0A1U7LI89_NEOID</name>
<dbReference type="GO" id="GO:0016020">
    <property type="term" value="C:membrane"/>
    <property type="evidence" value="ECO:0007669"/>
    <property type="project" value="InterPro"/>
</dbReference>
<protein>
    <submittedName>
        <fullName evidence="5">Alpha-1,2 mannosyltransferase KTR1</fullName>
    </submittedName>
</protein>
<proteinExistence type="inferred from homology"/>
<accession>A0A1U7LI89</accession>
<keyword evidence="4" id="KW-1133">Transmembrane helix</keyword>
<keyword evidence="4" id="KW-0812">Transmembrane</keyword>
<comment type="similarity">
    <text evidence="1">Belongs to the glycosyltransferase 15 family.</text>
</comment>
<dbReference type="EMBL" id="LXFE01003426">
    <property type="protein sequence ID" value="OLL22359.1"/>
    <property type="molecule type" value="Genomic_DNA"/>
</dbReference>
<organism evidence="5 6">
    <name type="scientific">Neolecta irregularis (strain DAH-3)</name>
    <dbReference type="NCBI Taxonomy" id="1198029"/>
    <lineage>
        <taxon>Eukaryota</taxon>
        <taxon>Fungi</taxon>
        <taxon>Dikarya</taxon>
        <taxon>Ascomycota</taxon>
        <taxon>Taphrinomycotina</taxon>
        <taxon>Neolectales</taxon>
        <taxon>Neolectaceae</taxon>
        <taxon>Neolecta</taxon>
    </lineage>
</organism>
<sequence length="314" mass="37339">MVDPLEGELAMSPLDGILHLDIWSEVEIASRSRRVLQFSAVEYSEKEVEAEYTRTSFMYLKINVVVGEYFTFRDSFSFMPSYRDYSDNPFEKYRYAKRPQSRRKLFQVVFGLIFGALCLFFWFSPLKRPATFVIKNVVPTVKPQFGKPLGKTVGRENATNRELDDALSSIRQIEDRFNHKFHYPWVFLNDEPFTKDFIKYTSGMANGNVEYGLIPREHWSVPDHIDMDRVQKAMKQMHDDNVIYGDSLSYRHMCRYNSGFFWRHELTLKYDWYWRVEPGIKFTCTIDYDVFEFMRTNNKTYSFTLSLPEYQATI</sequence>
<evidence type="ECO:0000256" key="4">
    <source>
        <dbReference type="SAM" id="Phobius"/>
    </source>
</evidence>
<reference evidence="5 6" key="1">
    <citation type="submission" date="2016-04" db="EMBL/GenBank/DDBJ databases">
        <title>Evolutionary innovation and constraint leading to complex multicellularity in the Ascomycota.</title>
        <authorList>
            <person name="Cisse O."/>
            <person name="Nguyen A."/>
            <person name="Hewitt D.A."/>
            <person name="Jedd G."/>
            <person name="Stajich J.E."/>
        </authorList>
    </citation>
    <scope>NUCLEOTIDE SEQUENCE [LARGE SCALE GENOMIC DNA]</scope>
    <source>
        <strain evidence="5 6">DAH-3</strain>
    </source>
</reference>
<comment type="caution">
    <text evidence="5">The sequence shown here is derived from an EMBL/GenBank/DDBJ whole genome shotgun (WGS) entry which is preliminary data.</text>
</comment>
<evidence type="ECO:0000256" key="2">
    <source>
        <dbReference type="ARBA" id="ARBA00022676"/>
    </source>
</evidence>
<dbReference type="GO" id="GO:0000026">
    <property type="term" value="F:alpha-1,2-mannosyltransferase activity"/>
    <property type="evidence" value="ECO:0007669"/>
    <property type="project" value="TreeGrafter"/>
</dbReference>
<keyword evidence="2 5" id="KW-0328">Glycosyltransferase</keyword>
<feature type="non-terminal residue" evidence="5">
    <location>
        <position position="314"/>
    </location>
</feature>
<feature type="transmembrane region" description="Helical" evidence="4">
    <location>
        <begin position="105"/>
        <end position="123"/>
    </location>
</feature>
<dbReference type="STRING" id="1198029.A0A1U7LI89"/>
<dbReference type="Gene3D" id="3.90.550.10">
    <property type="entry name" value="Spore Coat Polysaccharide Biosynthesis Protein SpsA, Chain A"/>
    <property type="match status" value="1"/>
</dbReference>
<dbReference type="GO" id="GO:0006493">
    <property type="term" value="P:protein O-linked glycosylation"/>
    <property type="evidence" value="ECO:0007669"/>
    <property type="project" value="TreeGrafter"/>
</dbReference>
<keyword evidence="3 5" id="KW-0808">Transferase</keyword>
<evidence type="ECO:0000313" key="6">
    <source>
        <dbReference type="Proteomes" id="UP000186594"/>
    </source>
</evidence>
<dbReference type="PANTHER" id="PTHR31121:SF6">
    <property type="entry name" value="ALPHA-1,2 MANNOSYLTRANSFERASE KTR1"/>
    <property type="match status" value="1"/>
</dbReference>
<dbReference type="AlphaFoldDB" id="A0A1U7LI89"/>
<evidence type="ECO:0000313" key="5">
    <source>
        <dbReference type="EMBL" id="OLL22359.1"/>
    </source>
</evidence>
<evidence type="ECO:0000256" key="1">
    <source>
        <dbReference type="ARBA" id="ARBA00007677"/>
    </source>
</evidence>
<keyword evidence="4" id="KW-0472">Membrane</keyword>
<dbReference type="OrthoDB" id="439943at2759"/>
<dbReference type="InterPro" id="IPR029044">
    <property type="entry name" value="Nucleotide-diphossugar_trans"/>
</dbReference>
<evidence type="ECO:0000256" key="3">
    <source>
        <dbReference type="ARBA" id="ARBA00022679"/>
    </source>
</evidence>
<gene>
    <name evidence="5" type="ORF">NEOLI_005321</name>
</gene>
<dbReference type="Proteomes" id="UP000186594">
    <property type="component" value="Unassembled WGS sequence"/>
</dbReference>
<dbReference type="PANTHER" id="PTHR31121">
    <property type="entry name" value="ALPHA-1,2 MANNOSYLTRANSFERASE KTR1"/>
    <property type="match status" value="1"/>
</dbReference>
<dbReference type="InterPro" id="IPR002685">
    <property type="entry name" value="Glyco_trans_15"/>
</dbReference>
<dbReference type="Pfam" id="PF01793">
    <property type="entry name" value="Glyco_transf_15"/>
    <property type="match status" value="1"/>
</dbReference>
<dbReference type="GO" id="GO:0000032">
    <property type="term" value="P:cell wall mannoprotein biosynthetic process"/>
    <property type="evidence" value="ECO:0007669"/>
    <property type="project" value="TreeGrafter"/>
</dbReference>